<organism evidence="2">
    <name type="scientific">Desulfitobacterium hafniense</name>
    <name type="common">Desulfitobacterium frappieri</name>
    <dbReference type="NCBI Taxonomy" id="49338"/>
    <lineage>
        <taxon>Bacteria</taxon>
        <taxon>Bacillati</taxon>
        <taxon>Bacillota</taxon>
        <taxon>Clostridia</taxon>
        <taxon>Eubacteriales</taxon>
        <taxon>Desulfitobacteriaceae</taxon>
        <taxon>Desulfitobacterium</taxon>
    </lineage>
</organism>
<dbReference type="Gene3D" id="3.40.50.10440">
    <property type="entry name" value="Dihydroxyacetone kinase, domain 1"/>
    <property type="match status" value="1"/>
</dbReference>
<keyword evidence="1" id="KW-0446">Lipid-binding</keyword>
<dbReference type="EMBL" id="LOCK01000039">
    <property type="protein sequence ID" value="KTE90608.1"/>
    <property type="molecule type" value="Genomic_DNA"/>
</dbReference>
<dbReference type="PROSITE" id="PS51482">
    <property type="entry name" value="DEGV"/>
    <property type="match status" value="1"/>
</dbReference>
<dbReference type="SUPFAM" id="SSF82549">
    <property type="entry name" value="DAK1/DegV-like"/>
    <property type="match status" value="1"/>
</dbReference>
<dbReference type="NCBIfam" id="TIGR00762">
    <property type="entry name" value="DegV"/>
    <property type="match status" value="1"/>
</dbReference>
<dbReference type="EMBL" id="LK996017">
    <property type="protein sequence ID" value="CDX01221.1"/>
    <property type="molecule type" value="Genomic_DNA"/>
</dbReference>
<accession>A0A098B029</accession>
<sequence>MAVRVLTDSTSYIDDEARQELEIRRVSLNVSFGDQSLRESDLANEEFYKMMEAKGIPTSSQPSIGEFYQEMEKVVSAGESLCGIFLSSDMSGTFSTAQLAKEMVLENYPDAQIEIIDSRSNSMQLGFAVMQGARAAQARKSLAEVKEVVLQTIKRSRFLFIPDNLDYLKKGGRIGGAGALIGNLFKIIPILTVEEGKVLVLTKVRHKEKAVLAMIDKMLEDIGAYGLGEIAVHHINCLDEAQALVKKIKDKVTANIKVMPIGPVIGLHVGPGAIGIVYYTEHDLR</sequence>
<dbReference type="PANTHER" id="PTHR33434:SF2">
    <property type="entry name" value="FATTY ACID-BINDING PROTEIN TM_1468"/>
    <property type="match status" value="1"/>
</dbReference>
<dbReference type="PATRIC" id="fig|49338.4.peg.1442"/>
<dbReference type="GO" id="GO:0008289">
    <property type="term" value="F:lipid binding"/>
    <property type="evidence" value="ECO:0007669"/>
    <property type="project" value="UniProtKB-KW"/>
</dbReference>
<dbReference type="Pfam" id="PF02645">
    <property type="entry name" value="DegV"/>
    <property type="match status" value="1"/>
</dbReference>
<gene>
    <name evidence="3" type="ORF">AT727_08440</name>
    <name evidence="2" type="ORF">DPCES_1334</name>
</gene>
<dbReference type="AlphaFoldDB" id="A0A098B029"/>
<evidence type="ECO:0000313" key="4">
    <source>
        <dbReference type="Proteomes" id="UP000054623"/>
    </source>
</evidence>
<name>A0A098B029_DESHA</name>
<dbReference type="Proteomes" id="UP000054623">
    <property type="component" value="Unassembled WGS sequence"/>
</dbReference>
<dbReference type="PANTHER" id="PTHR33434">
    <property type="entry name" value="DEGV DOMAIN-CONTAINING PROTEIN DR_1986-RELATED"/>
    <property type="match status" value="1"/>
</dbReference>
<dbReference type="Gene3D" id="2.20.28.50">
    <property type="entry name" value="degv family protein"/>
    <property type="match status" value="1"/>
</dbReference>
<dbReference type="Gene3D" id="3.30.1180.10">
    <property type="match status" value="1"/>
</dbReference>
<dbReference type="OMA" id="EYVGIGY"/>
<dbReference type="RefSeq" id="WP_005814610.1">
    <property type="nucleotide sequence ID" value="NZ_CABKQQ010000051.1"/>
</dbReference>
<proteinExistence type="predicted"/>
<dbReference type="InterPro" id="IPR050270">
    <property type="entry name" value="DegV_domain_contain"/>
</dbReference>
<reference evidence="2" key="1">
    <citation type="submission" date="2014-07" db="EMBL/GenBank/DDBJ databases">
        <authorList>
            <person name="Hornung V.Bastian."/>
        </authorList>
    </citation>
    <scope>NUCLEOTIDE SEQUENCE</scope>
    <source>
        <strain evidence="2">PCE-S</strain>
    </source>
</reference>
<dbReference type="InterPro" id="IPR043168">
    <property type="entry name" value="DegV_C"/>
</dbReference>
<dbReference type="OrthoDB" id="9780216at2"/>
<dbReference type="InterPro" id="IPR003797">
    <property type="entry name" value="DegV"/>
</dbReference>
<evidence type="ECO:0000313" key="2">
    <source>
        <dbReference type="EMBL" id="CDX01221.1"/>
    </source>
</evidence>
<protein>
    <submittedName>
        <fullName evidence="2">DegV domain-containing protein CA C3284</fullName>
    </submittedName>
    <submittedName>
        <fullName evidence="3">Fatty acid-binding protein DegV</fullName>
    </submittedName>
</protein>
<reference evidence="3 4" key="2">
    <citation type="submission" date="2015-12" db="EMBL/GenBank/DDBJ databases">
        <title>Draft Genome Sequence of Desulfitobacterium hafniense Strain DH, a Sulfate-reducing Bacterium Isolated from Paddy Soils.</title>
        <authorList>
            <person name="Bao P."/>
            <person name="Zhang X."/>
            <person name="Li G."/>
        </authorList>
    </citation>
    <scope>NUCLEOTIDE SEQUENCE [LARGE SCALE GENOMIC DNA]</scope>
    <source>
        <strain evidence="3 4">DH</strain>
    </source>
</reference>
<evidence type="ECO:0000256" key="1">
    <source>
        <dbReference type="ARBA" id="ARBA00023121"/>
    </source>
</evidence>
<evidence type="ECO:0000313" key="3">
    <source>
        <dbReference type="EMBL" id="KTE90608.1"/>
    </source>
</evidence>